<dbReference type="Pfam" id="PF08367">
    <property type="entry name" value="M16C_assoc"/>
    <property type="match status" value="1"/>
</dbReference>
<dbReference type="InterPro" id="IPR007863">
    <property type="entry name" value="Peptidase_M16_C"/>
</dbReference>
<dbReference type="InterPro" id="IPR055130">
    <property type="entry name" value="PreP_C"/>
</dbReference>
<evidence type="ECO:0000256" key="15">
    <source>
        <dbReference type="ARBA" id="ARBA00045897"/>
    </source>
</evidence>
<comment type="similarity">
    <text evidence="4">Belongs to the peptidase M16 family. PreP subfamily.</text>
</comment>
<dbReference type="OrthoDB" id="10250783at2759"/>
<evidence type="ECO:0000256" key="11">
    <source>
        <dbReference type="ARBA" id="ARBA00022946"/>
    </source>
</evidence>
<dbReference type="SMART" id="SM01264">
    <property type="entry name" value="M16C_associated"/>
    <property type="match status" value="1"/>
</dbReference>
<keyword evidence="9" id="KW-0378">Hydrolase</keyword>
<keyword evidence="8" id="KW-0479">Metal-binding</keyword>
<dbReference type="PANTHER" id="PTHR43016:SF13">
    <property type="entry name" value="PRESEQUENCE PROTEASE, MITOCHONDRIAL"/>
    <property type="match status" value="1"/>
</dbReference>
<name>A0A3N4KQX5_9PEZI</name>
<evidence type="ECO:0000256" key="2">
    <source>
        <dbReference type="ARBA" id="ARBA00004305"/>
    </source>
</evidence>
<evidence type="ECO:0000256" key="10">
    <source>
        <dbReference type="ARBA" id="ARBA00022833"/>
    </source>
</evidence>
<dbReference type="FunCoup" id="A0A3N4KQX5">
    <property type="interactions" value="653"/>
</dbReference>
<proteinExistence type="inferred from homology"/>
<dbReference type="GO" id="GO:0005758">
    <property type="term" value="C:mitochondrial intermembrane space"/>
    <property type="evidence" value="ECO:0007669"/>
    <property type="project" value="UniProtKB-SubCell"/>
</dbReference>
<dbReference type="InParanoid" id="A0A3N4KQX5"/>
<dbReference type="Pfam" id="PF00675">
    <property type="entry name" value="Peptidase_M16"/>
    <property type="match status" value="1"/>
</dbReference>
<dbReference type="GO" id="GO:0016485">
    <property type="term" value="P:protein processing"/>
    <property type="evidence" value="ECO:0007669"/>
    <property type="project" value="TreeGrafter"/>
</dbReference>
<dbReference type="GO" id="GO:0005759">
    <property type="term" value="C:mitochondrial matrix"/>
    <property type="evidence" value="ECO:0007669"/>
    <property type="project" value="UniProtKB-SubCell"/>
</dbReference>
<evidence type="ECO:0000256" key="16">
    <source>
        <dbReference type="SAM" id="Coils"/>
    </source>
</evidence>
<evidence type="ECO:0000256" key="8">
    <source>
        <dbReference type="ARBA" id="ARBA00022723"/>
    </source>
</evidence>
<evidence type="ECO:0000256" key="12">
    <source>
        <dbReference type="ARBA" id="ARBA00023049"/>
    </source>
</evidence>
<dbReference type="Gene3D" id="3.30.830.10">
    <property type="entry name" value="Metalloenzyme, LuxS/M16 peptidase-like"/>
    <property type="match status" value="4"/>
</dbReference>
<protein>
    <recommendedName>
        <fullName evidence="6">Presequence protease, mitochondrial</fullName>
    </recommendedName>
    <alternativeName>
        <fullName evidence="14">Pitrilysin metalloproteinase</fullName>
    </alternativeName>
</protein>
<reference evidence="18 19" key="1">
    <citation type="journal article" date="2018" name="Nat. Ecol. Evol.">
        <title>Pezizomycetes genomes reveal the molecular basis of ectomycorrhizal truffle lifestyle.</title>
        <authorList>
            <person name="Murat C."/>
            <person name="Payen T."/>
            <person name="Noel B."/>
            <person name="Kuo A."/>
            <person name="Morin E."/>
            <person name="Chen J."/>
            <person name="Kohler A."/>
            <person name="Krizsan K."/>
            <person name="Balestrini R."/>
            <person name="Da Silva C."/>
            <person name="Montanini B."/>
            <person name="Hainaut M."/>
            <person name="Levati E."/>
            <person name="Barry K.W."/>
            <person name="Belfiori B."/>
            <person name="Cichocki N."/>
            <person name="Clum A."/>
            <person name="Dockter R.B."/>
            <person name="Fauchery L."/>
            <person name="Guy J."/>
            <person name="Iotti M."/>
            <person name="Le Tacon F."/>
            <person name="Lindquist E.A."/>
            <person name="Lipzen A."/>
            <person name="Malagnac F."/>
            <person name="Mello A."/>
            <person name="Molinier V."/>
            <person name="Miyauchi S."/>
            <person name="Poulain J."/>
            <person name="Riccioni C."/>
            <person name="Rubini A."/>
            <person name="Sitrit Y."/>
            <person name="Splivallo R."/>
            <person name="Traeger S."/>
            <person name="Wang M."/>
            <person name="Zifcakova L."/>
            <person name="Wipf D."/>
            <person name="Zambonelli A."/>
            <person name="Paolocci F."/>
            <person name="Nowrousian M."/>
            <person name="Ottonello S."/>
            <person name="Baldrian P."/>
            <person name="Spatafora J.W."/>
            <person name="Henrissat B."/>
            <person name="Nagy L.G."/>
            <person name="Aury J.M."/>
            <person name="Wincker P."/>
            <person name="Grigoriev I.V."/>
            <person name="Bonfante P."/>
            <person name="Martin F.M."/>
        </authorList>
    </citation>
    <scope>NUCLEOTIDE SEQUENCE [LARGE SCALE GENOMIC DNA]</scope>
    <source>
        <strain evidence="18 19">CCBAS932</strain>
    </source>
</reference>
<evidence type="ECO:0000313" key="19">
    <source>
        <dbReference type="Proteomes" id="UP000277580"/>
    </source>
</evidence>
<dbReference type="Pfam" id="PF22516">
    <property type="entry name" value="PreP_C"/>
    <property type="match status" value="1"/>
</dbReference>
<organism evidence="18 19">
    <name type="scientific">Morchella conica CCBAS932</name>
    <dbReference type="NCBI Taxonomy" id="1392247"/>
    <lineage>
        <taxon>Eukaryota</taxon>
        <taxon>Fungi</taxon>
        <taxon>Dikarya</taxon>
        <taxon>Ascomycota</taxon>
        <taxon>Pezizomycotina</taxon>
        <taxon>Pezizomycetes</taxon>
        <taxon>Pezizales</taxon>
        <taxon>Morchellaceae</taxon>
        <taxon>Morchella</taxon>
    </lineage>
</organism>
<feature type="domain" description="Peptidase M16C associated" evidence="17">
    <location>
        <begin position="495"/>
        <end position="746"/>
    </location>
</feature>
<evidence type="ECO:0000256" key="14">
    <source>
        <dbReference type="ARBA" id="ARBA00034552"/>
    </source>
</evidence>
<keyword evidence="19" id="KW-1185">Reference proteome</keyword>
<dbReference type="SUPFAM" id="SSF63411">
    <property type="entry name" value="LuxS/MPP-like metallohydrolase"/>
    <property type="match status" value="4"/>
</dbReference>
<dbReference type="Proteomes" id="UP000277580">
    <property type="component" value="Unassembled WGS sequence"/>
</dbReference>
<dbReference type="Pfam" id="PF05193">
    <property type="entry name" value="Peptidase_M16_C"/>
    <property type="match status" value="1"/>
</dbReference>
<comment type="function">
    <text evidence="15">Degrades mitochondrial transit peptides after their cleavage in the intermembrane space or in the matrix, and presequence peptides; clearance of these peptides is required to keep the presequence processing machinery running. Preferentially cleaves the N-terminal side of paired basic amino acid residues. Also degrades other unstructured peptides. May function as an ATP-dependent peptidase as opposed to a metalloendopeptidase.</text>
</comment>
<keyword evidence="10" id="KW-0862">Zinc</keyword>
<evidence type="ECO:0000256" key="4">
    <source>
        <dbReference type="ARBA" id="ARBA00007575"/>
    </source>
</evidence>
<comment type="subcellular location">
    <subcellularLocation>
        <location evidence="3">Mitochondrion intermembrane space</location>
    </subcellularLocation>
    <subcellularLocation>
        <location evidence="2">Mitochondrion matrix</location>
    </subcellularLocation>
</comment>
<comment type="subunit">
    <text evidence="5">Monomer and homodimer; homodimerization is induced by binding of the substrate.</text>
</comment>
<keyword evidence="12" id="KW-0482">Metalloprotease</keyword>
<dbReference type="PANTHER" id="PTHR43016">
    <property type="entry name" value="PRESEQUENCE PROTEASE"/>
    <property type="match status" value="1"/>
</dbReference>
<evidence type="ECO:0000256" key="7">
    <source>
        <dbReference type="ARBA" id="ARBA00022670"/>
    </source>
</evidence>
<evidence type="ECO:0000256" key="6">
    <source>
        <dbReference type="ARBA" id="ARBA00020167"/>
    </source>
</evidence>
<dbReference type="InterPro" id="IPR013578">
    <property type="entry name" value="Peptidase_M16C_assoc"/>
</dbReference>
<dbReference type="AlphaFoldDB" id="A0A3N4KQX5"/>
<dbReference type="InterPro" id="IPR011249">
    <property type="entry name" value="Metalloenz_LuxS/M16"/>
</dbReference>
<gene>
    <name evidence="18" type="ORF">P167DRAFT_558705</name>
</gene>
<dbReference type="FunFam" id="3.30.830.10:FF:000013">
    <property type="entry name" value="Mitochondrial presequence protease"/>
    <property type="match status" value="1"/>
</dbReference>
<keyword evidence="13" id="KW-0496">Mitochondrion</keyword>
<comment type="cofactor">
    <cofactor evidence="1">
        <name>Zn(2+)</name>
        <dbReference type="ChEBI" id="CHEBI:29105"/>
    </cofactor>
</comment>
<dbReference type="FunFam" id="3.30.830.10:FF:000011">
    <property type="entry name" value="Presequence protease, mitochondrial"/>
    <property type="match status" value="1"/>
</dbReference>
<dbReference type="GO" id="GO:0046872">
    <property type="term" value="F:metal ion binding"/>
    <property type="evidence" value="ECO:0007669"/>
    <property type="project" value="UniProtKB-KW"/>
</dbReference>
<accession>A0A3N4KQX5</accession>
<dbReference type="InterPro" id="IPR011765">
    <property type="entry name" value="Pept_M16_N"/>
</dbReference>
<keyword evidence="11" id="KW-0809">Transit peptide</keyword>
<evidence type="ECO:0000256" key="9">
    <source>
        <dbReference type="ARBA" id="ARBA00022801"/>
    </source>
</evidence>
<dbReference type="FunFam" id="3.30.830.10:FF:000009">
    <property type="entry name" value="Presequence protease, mitochondrial"/>
    <property type="match status" value="1"/>
</dbReference>
<evidence type="ECO:0000313" key="18">
    <source>
        <dbReference type="EMBL" id="RPB12910.1"/>
    </source>
</evidence>
<dbReference type="GO" id="GO:0004222">
    <property type="term" value="F:metalloendopeptidase activity"/>
    <property type="evidence" value="ECO:0007669"/>
    <property type="project" value="TreeGrafter"/>
</dbReference>
<feature type="coiled-coil region" evidence="16">
    <location>
        <begin position="503"/>
        <end position="550"/>
    </location>
</feature>
<keyword evidence="7" id="KW-0645">Protease</keyword>
<evidence type="ECO:0000256" key="1">
    <source>
        <dbReference type="ARBA" id="ARBA00001947"/>
    </source>
</evidence>
<sequence length="1018" mass="114560">MLRGSLSLGRQLTNKQSPAIWRSNRRYATTFTDLSQFPKAGEKLYGFTVKRAKTVPELELAAIQLTHDKTGADYIHVAREDKNNVFAAGFKTNPDDDTGVPHILEHTTLCGSEKYPVRDPFFKMLNRSLSNYMNAFTSSDHTTYPFATTNPIDYENLRDVYLDATLKPLLKESDFRQEGWRVGPEDIKDPNSLLLFKGVVYNEMKGQMSDASYLFYIRFQDYIFPSIHNSGGDPQKITDLTLEQLREFHKRHYHPSNSKIFTYGDIPLETHLQKLNDKLSVFDKIEVEQDLREPIKLDQSKRVKVYGPIDPLMDKDSQYKTSVSWIMNDTADIVETFGLRILSTLLLDGYGSPMYRGLIEAKLGSDFSPNTGFDTGSKRSIFSVGLQNVRIEDVQKVEDTIHECLKDVRQKGFDQKKIDGALHQLELALKHKTANFGMSVMQGLTPAWHNGVDPFDVLAWESTVSAFKEAYNKGGFFEGLLDKYLLNTNTLVFTMAPSRDYTTQIAEEEVERLNAEISKIGDEVVAREILMKQETELAELQEQAKQQDLSCLPTLKVEDISKTTERKELWHTKIGDVPVQWRKAPTNGLTYFRAVSTFKDLPEELRLYLPLFTEAILRLGTARRSMEELEDQIKLKTGGIKAGSHISTSHSNLEVTEEGLVFSGFALDRNIPDMFELLRIILLETSWTHISKLRTLVQGIASGFVNSLAESGHAYAMTFAAAHLTPAARVKEVSGGMTQVRLISHMANKEFYIDAQAKLREIAKFAARQNGFRAAITCSTEAVSSNEAALSKFLESLPKVESPTEDNIGSFDLTVPSKAFFPLPYQVSYTAMCMKTVPYTHQDGAALQVLAQLLTHKHLHHEIREKGGAYGGGAFHRGTGGVFGFYSYRDPNVPNTLKVMEGAGEWAARNEWSDRDLEEAKLGIFQSVDAPQAVSSEGMTYFLDRITDDMRQTRREQLLAVTGKDIQKAAENYLIKQINSGQTAVAVLGEKKEWSTPEAGWDIFPLSLESEKDAKVTL</sequence>
<keyword evidence="16" id="KW-0175">Coiled coil</keyword>
<dbReference type="STRING" id="1392247.A0A3N4KQX5"/>
<evidence type="ECO:0000259" key="17">
    <source>
        <dbReference type="SMART" id="SM01264"/>
    </source>
</evidence>
<dbReference type="EMBL" id="ML119126">
    <property type="protein sequence ID" value="RPB12910.1"/>
    <property type="molecule type" value="Genomic_DNA"/>
</dbReference>
<evidence type="ECO:0000256" key="3">
    <source>
        <dbReference type="ARBA" id="ARBA00004569"/>
    </source>
</evidence>
<evidence type="ECO:0000256" key="13">
    <source>
        <dbReference type="ARBA" id="ARBA00023128"/>
    </source>
</evidence>
<evidence type="ECO:0000256" key="5">
    <source>
        <dbReference type="ARBA" id="ARBA00011853"/>
    </source>
</evidence>